<feature type="compositionally biased region" description="Basic residues" evidence="1">
    <location>
        <begin position="27"/>
        <end position="38"/>
    </location>
</feature>
<reference evidence="2" key="1">
    <citation type="submission" date="2020-02" db="EMBL/GenBank/DDBJ databases">
        <authorList>
            <person name="Meier V. D."/>
        </authorList>
    </citation>
    <scope>NUCLEOTIDE SEQUENCE</scope>
    <source>
        <strain evidence="2">AVDCRST_MAG59</strain>
    </source>
</reference>
<sequence>AGVELRRGRNRRGRLPPGGAAGDARRGRAGGVRRRRPGDRRLDRRPHPPGAGGGPRPPKLVSACEQWGRRDGRGEQGGGL</sequence>
<feature type="region of interest" description="Disordered" evidence="1">
    <location>
        <begin position="1"/>
        <end position="80"/>
    </location>
</feature>
<evidence type="ECO:0000256" key="1">
    <source>
        <dbReference type="SAM" id="MobiDB-lite"/>
    </source>
</evidence>
<proteinExistence type="predicted"/>
<protein>
    <submittedName>
        <fullName evidence="2">Uncharacterized protein</fullName>
    </submittedName>
</protein>
<feature type="non-terminal residue" evidence="2">
    <location>
        <position position="1"/>
    </location>
</feature>
<accession>A0A6J4VPP3</accession>
<gene>
    <name evidence="2" type="ORF">AVDCRST_MAG59-5348</name>
</gene>
<dbReference type="AlphaFoldDB" id="A0A6J4VPP3"/>
<dbReference type="EMBL" id="CADCWF010000374">
    <property type="protein sequence ID" value="CAA9584977.1"/>
    <property type="molecule type" value="Genomic_DNA"/>
</dbReference>
<feature type="non-terminal residue" evidence="2">
    <location>
        <position position="80"/>
    </location>
</feature>
<organism evidence="2">
    <name type="scientific">uncultured Thermomicrobiales bacterium</name>
    <dbReference type="NCBI Taxonomy" id="1645740"/>
    <lineage>
        <taxon>Bacteria</taxon>
        <taxon>Pseudomonadati</taxon>
        <taxon>Thermomicrobiota</taxon>
        <taxon>Thermomicrobia</taxon>
        <taxon>Thermomicrobiales</taxon>
        <taxon>environmental samples</taxon>
    </lineage>
</organism>
<evidence type="ECO:0000313" key="2">
    <source>
        <dbReference type="EMBL" id="CAA9584977.1"/>
    </source>
</evidence>
<name>A0A6J4VPP3_9BACT</name>